<dbReference type="Gene3D" id="2.40.30.10">
    <property type="entry name" value="Translation factors"/>
    <property type="match status" value="1"/>
</dbReference>
<dbReference type="EMBL" id="LJYW01000002">
    <property type="protein sequence ID" value="KPL50754.1"/>
    <property type="molecule type" value="Genomic_DNA"/>
</dbReference>
<dbReference type="PANTHER" id="PTHR47354">
    <property type="entry name" value="NADH OXIDOREDUCTASE HCR"/>
    <property type="match status" value="1"/>
</dbReference>
<dbReference type="PROSITE" id="PS00197">
    <property type="entry name" value="2FE2S_FER_1"/>
    <property type="match status" value="1"/>
</dbReference>
<dbReference type="SUPFAM" id="SSF52343">
    <property type="entry name" value="Ferredoxin reductase-like, C-terminal NADP-linked domain"/>
    <property type="match status" value="1"/>
</dbReference>
<dbReference type="AlphaFoldDB" id="A0A0P6VI38"/>
<dbReference type="InterPro" id="IPR050415">
    <property type="entry name" value="MRET"/>
</dbReference>
<proteinExistence type="predicted"/>
<reference evidence="3 4" key="1">
    <citation type="submission" date="2015-09" db="EMBL/GenBank/DDBJ databases">
        <authorList>
            <person name="Jackson K.R."/>
            <person name="Lunt B.L."/>
            <person name="Fisher J.N.B."/>
            <person name="Gardner A.V."/>
            <person name="Bailey M.E."/>
            <person name="Deus L.M."/>
            <person name="Earl A.S."/>
            <person name="Gibby P.D."/>
            <person name="Hartmann K.A."/>
            <person name="Liu J.E."/>
            <person name="Manci A.M."/>
            <person name="Nielsen D.A."/>
            <person name="Solomon M.B."/>
            <person name="Breakwell D.P."/>
            <person name="Burnett S.H."/>
            <person name="Grose J.H."/>
        </authorList>
    </citation>
    <scope>NUCLEOTIDE SEQUENCE [LARGE SCALE GENOMIC DNA]</scope>
    <source>
        <strain evidence="3 4">16</strain>
    </source>
</reference>
<comment type="caution">
    <text evidence="3">The sequence shown here is derived from an EMBL/GenBank/DDBJ whole genome shotgun (WGS) entry which is preliminary data.</text>
</comment>
<name>A0A0P6VI38_9HYPH</name>
<dbReference type="InterPro" id="IPR001433">
    <property type="entry name" value="OxRdtase_FAD/NAD-bd"/>
</dbReference>
<evidence type="ECO:0000313" key="3">
    <source>
        <dbReference type="EMBL" id="KPL50754.1"/>
    </source>
</evidence>
<dbReference type="Proteomes" id="UP000048984">
    <property type="component" value="Unassembled WGS sequence"/>
</dbReference>
<evidence type="ECO:0000259" key="2">
    <source>
        <dbReference type="PROSITE" id="PS51384"/>
    </source>
</evidence>
<dbReference type="PROSITE" id="PS51085">
    <property type="entry name" value="2FE2S_FER_2"/>
    <property type="match status" value="1"/>
</dbReference>
<keyword evidence="4" id="KW-1185">Reference proteome</keyword>
<dbReference type="GO" id="GO:0016491">
    <property type="term" value="F:oxidoreductase activity"/>
    <property type="evidence" value="ECO:0007669"/>
    <property type="project" value="InterPro"/>
</dbReference>
<feature type="domain" description="2Fe-2S ferredoxin-type" evidence="1">
    <location>
        <begin position="236"/>
        <end position="321"/>
    </location>
</feature>
<dbReference type="InterPro" id="IPR017938">
    <property type="entry name" value="Riboflavin_synthase-like_b-brl"/>
</dbReference>
<dbReference type="GO" id="GO:0051537">
    <property type="term" value="F:2 iron, 2 sulfur cluster binding"/>
    <property type="evidence" value="ECO:0007669"/>
    <property type="project" value="InterPro"/>
</dbReference>
<dbReference type="InterPro" id="IPR017927">
    <property type="entry name" value="FAD-bd_FR_type"/>
</dbReference>
<evidence type="ECO:0000313" key="4">
    <source>
        <dbReference type="Proteomes" id="UP000048984"/>
    </source>
</evidence>
<dbReference type="SUPFAM" id="SSF54292">
    <property type="entry name" value="2Fe-2S ferredoxin-like"/>
    <property type="match status" value="1"/>
</dbReference>
<gene>
    <name evidence="3" type="ORF">ABB55_27855</name>
</gene>
<reference evidence="3 4" key="2">
    <citation type="submission" date="2015-10" db="EMBL/GenBank/DDBJ databases">
        <title>Draft Genome Sequence of Prosthecomicrobium hirschii ATCC 27832.</title>
        <authorList>
            <person name="Daniel J."/>
            <person name="Givan S.A."/>
            <person name="Brun Y.V."/>
            <person name="Brown P.J."/>
        </authorList>
    </citation>
    <scope>NUCLEOTIDE SEQUENCE [LARGE SCALE GENOMIC DNA]</scope>
    <source>
        <strain evidence="3 4">16</strain>
    </source>
</reference>
<feature type="domain" description="FAD-binding FR-type" evidence="2">
    <location>
        <begin position="1"/>
        <end position="108"/>
    </location>
</feature>
<evidence type="ECO:0000259" key="1">
    <source>
        <dbReference type="PROSITE" id="PS51085"/>
    </source>
</evidence>
<dbReference type="PRINTS" id="PR00409">
    <property type="entry name" value="PHDIOXRDTASE"/>
</dbReference>
<dbReference type="SUPFAM" id="SSF63380">
    <property type="entry name" value="Riboflavin synthase domain-like"/>
    <property type="match status" value="1"/>
</dbReference>
<dbReference type="InterPro" id="IPR006058">
    <property type="entry name" value="2Fe2S_fd_BS"/>
</dbReference>
<dbReference type="PROSITE" id="PS51384">
    <property type="entry name" value="FAD_FR"/>
    <property type="match status" value="1"/>
</dbReference>
<accession>A0A0P6VI38</accession>
<organism evidence="3 4">
    <name type="scientific">Prosthecodimorpha hirschii</name>
    <dbReference type="NCBI Taxonomy" id="665126"/>
    <lineage>
        <taxon>Bacteria</taxon>
        <taxon>Pseudomonadati</taxon>
        <taxon>Pseudomonadota</taxon>
        <taxon>Alphaproteobacteria</taxon>
        <taxon>Hyphomicrobiales</taxon>
        <taxon>Ancalomicrobiaceae</taxon>
        <taxon>Prosthecodimorpha</taxon>
    </lineage>
</organism>
<dbReference type="Pfam" id="PF00175">
    <property type="entry name" value="NAD_binding_1"/>
    <property type="match status" value="1"/>
</dbReference>
<protein>
    <submittedName>
        <fullName evidence="3">Ferredoxin</fullName>
    </submittedName>
</protein>
<dbReference type="InterPro" id="IPR039261">
    <property type="entry name" value="FNR_nucleotide-bd"/>
</dbReference>
<sequence>METLALTVVETRNAAPRVRDIRLARPDGGPLPSWQAGAHVKIRLPGGDTRSYSLVNATPEPAAATRPHHYRLGIRLEEASTGGSAYMHGLVAGDAVTLEPPQNNFPLEPAEGPVTLVAGGIGVTPILAMAAELAAANHPFRFYYAGRSRADLAFLDECRAVAGDRLTIHADDEAGGFFDLRGVMAGLGAAGPLYLCGPLPMIEAARDQAKTLGWRDGRLHFEIFTAPVAAAGDQPFEVVLKSSGKSFVVPPGKTIVDVLVEAGEDPMFDCRRGDCGICQVGVIEGVPDHRDFILTESERAAGTLMQICISRSKTPRLVIDL</sequence>
<dbReference type="CDD" id="cd00207">
    <property type="entry name" value="fer2"/>
    <property type="match status" value="1"/>
</dbReference>
<dbReference type="InterPro" id="IPR012675">
    <property type="entry name" value="Beta-grasp_dom_sf"/>
</dbReference>
<dbReference type="Gene3D" id="3.10.20.30">
    <property type="match status" value="1"/>
</dbReference>
<dbReference type="PANTHER" id="PTHR47354:SF2">
    <property type="entry name" value="BLR2392 PROTEIN"/>
    <property type="match status" value="1"/>
</dbReference>
<dbReference type="Pfam" id="PF00111">
    <property type="entry name" value="Fer2"/>
    <property type="match status" value="1"/>
</dbReference>
<dbReference type="STRING" id="665126.ABB55_27855"/>
<dbReference type="CDD" id="cd06185">
    <property type="entry name" value="PDR_like"/>
    <property type="match status" value="1"/>
</dbReference>
<dbReference type="Gene3D" id="3.40.50.80">
    <property type="entry name" value="Nucleotide-binding domain of ferredoxin-NADP reductase (FNR) module"/>
    <property type="match status" value="1"/>
</dbReference>
<dbReference type="InterPro" id="IPR036010">
    <property type="entry name" value="2Fe-2S_ferredoxin-like_sf"/>
</dbReference>
<dbReference type="RefSeq" id="WP_054362344.1">
    <property type="nucleotide sequence ID" value="NZ_LJYW01000002.1"/>
</dbReference>
<dbReference type="InterPro" id="IPR001041">
    <property type="entry name" value="2Fe-2S_ferredoxin-type"/>
</dbReference>